<gene>
    <name evidence="4" type="ORF">AAL_06093</name>
</gene>
<dbReference type="OrthoDB" id="20729at2759"/>
<evidence type="ECO:0000313" key="4">
    <source>
        <dbReference type="EMBL" id="KZZ92467.1"/>
    </source>
</evidence>
<feature type="domain" description="ELYS-like" evidence="3">
    <location>
        <begin position="37"/>
        <end position="254"/>
    </location>
</feature>
<evidence type="ECO:0000256" key="1">
    <source>
        <dbReference type="ARBA" id="ARBA00004123"/>
    </source>
</evidence>
<accession>A0A167ZC70</accession>
<evidence type="ECO:0000313" key="5">
    <source>
        <dbReference type="Proteomes" id="UP000078544"/>
    </source>
</evidence>
<dbReference type="Pfam" id="PF13934">
    <property type="entry name" value="ELYS"/>
    <property type="match status" value="1"/>
</dbReference>
<proteinExistence type="predicted"/>
<sequence length="306" mass="35204">MFRHTDFQAVFPKDVQIPYDRKLQHDIEARRKQVDGVLFIDRVTEALGIQKAKSYPPKTETALRQLHEQICNASMSLHHKFSLLYYLLLDFDNPNHGESVSERFVCLSGIPANYQLFMKGLWYLDRREYSRALEYVAHPSLNPDFADDIIITLVKQASDRDYILALSYYHAVQPMLKSPLALELLFDAMAKTNAIEALLFSRARPQHTRERLFGRWLASVLDHGRKEGPSSRVSELALMPFDPMEEVWFEEYLTVGEGRNSRKAKDLLLIRKIACDRFSDIARIRANGSWAAVLEGIKAGTESQVE</sequence>
<protein>
    <recommendedName>
        <fullName evidence="3">ELYS-like domain-containing protein</fullName>
    </recommendedName>
</protein>
<name>A0A167ZC70_9HYPO</name>
<evidence type="ECO:0000256" key="2">
    <source>
        <dbReference type="ARBA" id="ARBA00023242"/>
    </source>
</evidence>
<dbReference type="GO" id="GO:0005634">
    <property type="term" value="C:nucleus"/>
    <property type="evidence" value="ECO:0007669"/>
    <property type="project" value="UniProtKB-SubCell"/>
</dbReference>
<reference evidence="4 5" key="1">
    <citation type="journal article" date="2016" name="Genome Biol. Evol.">
        <title>Divergent and convergent evolution of fungal pathogenicity.</title>
        <authorList>
            <person name="Shang Y."/>
            <person name="Xiao G."/>
            <person name="Zheng P."/>
            <person name="Cen K."/>
            <person name="Zhan S."/>
            <person name="Wang C."/>
        </authorList>
    </citation>
    <scope>NUCLEOTIDE SEQUENCE [LARGE SCALE GENOMIC DNA]</scope>
    <source>
        <strain evidence="4 5">RCEF 2490</strain>
    </source>
</reference>
<dbReference type="Proteomes" id="UP000078544">
    <property type="component" value="Unassembled WGS sequence"/>
</dbReference>
<organism evidence="4 5">
    <name type="scientific">Moelleriella libera RCEF 2490</name>
    <dbReference type="NCBI Taxonomy" id="1081109"/>
    <lineage>
        <taxon>Eukaryota</taxon>
        <taxon>Fungi</taxon>
        <taxon>Dikarya</taxon>
        <taxon>Ascomycota</taxon>
        <taxon>Pezizomycotina</taxon>
        <taxon>Sordariomycetes</taxon>
        <taxon>Hypocreomycetidae</taxon>
        <taxon>Hypocreales</taxon>
        <taxon>Clavicipitaceae</taxon>
        <taxon>Moelleriella</taxon>
    </lineage>
</organism>
<dbReference type="AlphaFoldDB" id="A0A167ZC70"/>
<dbReference type="EMBL" id="AZGY01000015">
    <property type="protein sequence ID" value="KZZ92467.1"/>
    <property type="molecule type" value="Genomic_DNA"/>
</dbReference>
<comment type="subcellular location">
    <subcellularLocation>
        <location evidence="1">Nucleus</location>
    </subcellularLocation>
</comment>
<keyword evidence="5" id="KW-1185">Reference proteome</keyword>
<comment type="caution">
    <text evidence="4">The sequence shown here is derived from an EMBL/GenBank/DDBJ whole genome shotgun (WGS) entry which is preliminary data.</text>
</comment>
<evidence type="ECO:0000259" key="3">
    <source>
        <dbReference type="Pfam" id="PF13934"/>
    </source>
</evidence>
<dbReference type="STRING" id="1081109.A0A167ZC70"/>
<dbReference type="InterPro" id="IPR025151">
    <property type="entry name" value="ELYS_dom"/>
</dbReference>
<keyword evidence="2" id="KW-0539">Nucleus</keyword>